<dbReference type="Pfam" id="PF07963">
    <property type="entry name" value="N_methyl"/>
    <property type="match status" value="1"/>
</dbReference>
<keyword evidence="6" id="KW-0997">Cell inner membrane</keyword>
<evidence type="ECO:0000256" key="5">
    <source>
        <dbReference type="ARBA" id="ARBA00022481"/>
    </source>
</evidence>
<feature type="transmembrane region" description="Helical" evidence="12">
    <location>
        <begin position="12"/>
        <end position="34"/>
    </location>
</feature>
<dbReference type="RefSeq" id="WP_110456542.1">
    <property type="nucleotide sequence ID" value="NZ_BPFB01000025.1"/>
</dbReference>
<comment type="similarity">
    <text evidence="10">Belongs to the GSP H family.</text>
</comment>
<dbReference type="Gene3D" id="3.55.40.10">
    <property type="entry name" value="minor pseudopilin epsh domain"/>
    <property type="match status" value="1"/>
</dbReference>
<keyword evidence="15" id="KW-1185">Reference proteome</keyword>
<dbReference type="InterPro" id="IPR012902">
    <property type="entry name" value="N_methyl_site"/>
</dbReference>
<dbReference type="Pfam" id="PF12019">
    <property type="entry name" value="GspH"/>
    <property type="match status" value="1"/>
</dbReference>
<evidence type="ECO:0000259" key="13">
    <source>
        <dbReference type="PROSITE" id="PS50999"/>
    </source>
</evidence>
<name>A0ABQ4PJT5_9GAMM</name>
<evidence type="ECO:0000256" key="9">
    <source>
        <dbReference type="ARBA" id="ARBA00023136"/>
    </source>
</evidence>
<gene>
    <name evidence="14" type="primary">fimT</name>
    <name evidence="14" type="ORF">TUM4630_22970</name>
</gene>
<comment type="caution">
    <text evidence="14">The sequence shown here is derived from an EMBL/GenBank/DDBJ whole genome shotgun (WGS) entry which is preliminary data.</text>
</comment>
<evidence type="ECO:0000256" key="8">
    <source>
        <dbReference type="ARBA" id="ARBA00022989"/>
    </source>
</evidence>
<reference evidence="14 15" key="1">
    <citation type="submission" date="2021-05" db="EMBL/GenBank/DDBJ databases">
        <title>Molecular characterization for Shewanella algae harboring chromosomal blaOXA-55-like strains isolated from clinical and environment sample.</title>
        <authorList>
            <person name="Ohama Y."/>
            <person name="Aoki K."/>
            <person name="Harada S."/>
            <person name="Moriya K."/>
            <person name="Ishii Y."/>
            <person name="Tateda K."/>
        </authorList>
    </citation>
    <scope>NUCLEOTIDE SEQUENCE [LARGE SCALE GENOMIC DNA]</scope>
    <source>
        <strain evidence="14 15">LMG 23746</strain>
    </source>
</reference>
<dbReference type="InterPro" id="IPR011759">
    <property type="entry name" value="Cyt_c_oxidase_su2_TM_dom"/>
</dbReference>
<evidence type="ECO:0000256" key="4">
    <source>
        <dbReference type="ARBA" id="ARBA00022475"/>
    </source>
</evidence>
<evidence type="ECO:0000256" key="11">
    <source>
        <dbReference type="ARBA" id="ARBA00030775"/>
    </source>
</evidence>
<dbReference type="Proteomes" id="UP000761574">
    <property type="component" value="Unassembled WGS sequence"/>
</dbReference>
<evidence type="ECO:0000256" key="6">
    <source>
        <dbReference type="ARBA" id="ARBA00022519"/>
    </source>
</evidence>
<dbReference type="InterPro" id="IPR022346">
    <property type="entry name" value="T2SS_GspH"/>
</dbReference>
<keyword evidence="8 12" id="KW-1133">Transmembrane helix</keyword>
<protein>
    <recommendedName>
        <fullName evidence="3">Type II secretion system protein H</fullName>
    </recommendedName>
    <alternativeName>
        <fullName evidence="11">General secretion pathway protein H</fullName>
    </alternativeName>
</protein>
<evidence type="ECO:0000256" key="10">
    <source>
        <dbReference type="ARBA" id="ARBA00025772"/>
    </source>
</evidence>
<keyword evidence="9 12" id="KW-0472">Membrane</keyword>
<evidence type="ECO:0000256" key="1">
    <source>
        <dbReference type="ARBA" id="ARBA00004141"/>
    </source>
</evidence>
<dbReference type="SUPFAM" id="SSF54523">
    <property type="entry name" value="Pili subunits"/>
    <property type="match status" value="1"/>
</dbReference>
<evidence type="ECO:0000256" key="7">
    <source>
        <dbReference type="ARBA" id="ARBA00022692"/>
    </source>
</evidence>
<proteinExistence type="inferred from homology"/>
<dbReference type="NCBIfam" id="TIGR02532">
    <property type="entry name" value="IV_pilin_GFxxxE"/>
    <property type="match status" value="1"/>
</dbReference>
<evidence type="ECO:0000313" key="15">
    <source>
        <dbReference type="Proteomes" id="UP000761574"/>
    </source>
</evidence>
<dbReference type="PROSITE" id="PS50999">
    <property type="entry name" value="COX2_TM"/>
    <property type="match status" value="1"/>
</dbReference>
<feature type="domain" description="Cytochrome oxidase subunit II transmembrane region profile" evidence="13">
    <location>
        <begin position="1"/>
        <end position="40"/>
    </location>
</feature>
<evidence type="ECO:0000256" key="2">
    <source>
        <dbReference type="ARBA" id="ARBA00004377"/>
    </source>
</evidence>
<sequence length="170" mass="18614">MKKYHGFNLIELMVTLVVATILIGIAAPSLSNLYDAQRANSAIREIQQTLQFGRNAAISYGLRVTICPLKDNQCDDNWQNGLTVFTDSGVLNQLDNSDQSLLTTGPFNSNDSVTYNRDAIRFLPDGLASGTNGTLIYCPRSADNPNARAVIVNQAGRVRFSNKTDLNCIK</sequence>
<evidence type="ECO:0000256" key="12">
    <source>
        <dbReference type="SAM" id="Phobius"/>
    </source>
</evidence>
<keyword evidence="5" id="KW-0488">Methylation</keyword>
<dbReference type="InterPro" id="IPR045584">
    <property type="entry name" value="Pilin-like"/>
</dbReference>
<organism evidence="14 15">
    <name type="scientific">Shewanella algidipiscicola</name>
    <dbReference type="NCBI Taxonomy" id="614070"/>
    <lineage>
        <taxon>Bacteria</taxon>
        <taxon>Pseudomonadati</taxon>
        <taxon>Pseudomonadota</taxon>
        <taxon>Gammaproteobacteria</taxon>
        <taxon>Alteromonadales</taxon>
        <taxon>Shewanellaceae</taxon>
        <taxon>Shewanella</taxon>
    </lineage>
</organism>
<evidence type="ECO:0000313" key="14">
    <source>
        <dbReference type="EMBL" id="GIU47900.1"/>
    </source>
</evidence>
<evidence type="ECO:0000256" key="3">
    <source>
        <dbReference type="ARBA" id="ARBA00021549"/>
    </source>
</evidence>
<keyword evidence="7 12" id="KW-0812">Transmembrane</keyword>
<keyword evidence="4" id="KW-1003">Cell membrane</keyword>
<dbReference type="EMBL" id="BPFB01000025">
    <property type="protein sequence ID" value="GIU47900.1"/>
    <property type="molecule type" value="Genomic_DNA"/>
</dbReference>
<accession>A0ABQ4PJT5</accession>
<comment type="subcellular location">
    <subcellularLocation>
        <location evidence="2">Cell inner membrane</location>
        <topology evidence="2">Single-pass membrane protein</topology>
    </subcellularLocation>
    <subcellularLocation>
        <location evidence="1">Membrane</location>
        <topology evidence="1">Multi-pass membrane protein</topology>
    </subcellularLocation>
</comment>